<proteinExistence type="predicted"/>
<evidence type="ECO:0000313" key="2">
    <source>
        <dbReference type="Proteomes" id="UP000586722"/>
    </source>
</evidence>
<sequence>MTHATTVPFWFAMRGMGTRKPRSRRAERLAELDSRMTEFLAEKHETGSLDVIRHVAGERARIRSDLDGAAG</sequence>
<accession>A0A7X5EZC2</accession>
<evidence type="ECO:0000313" key="1">
    <source>
        <dbReference type="EMBL" id="NBN76896.1"/>
    </source>
</evidence>
<protein>
    <submittedName>
        <fullName evidence="1">Uncharacterized protein</fullName>
    </submittedName>
</protein>
<dbReference type="AlphaFoldDB" id="A0A7X5EZC2"/>
<organism evidence="1 2">
    <name type="scientific">Pannonibacter tanglangensis</name>
    <dbReference type="NCBI Taxonomy" id="2750084"/>
    <lineage>
        <taxon>Bacteria</taxon>
        <taxon>Pseudomonadati</taxon>
        <taxon>Pseudomonadota</taxon>
        <taxon>Alphaproteobacteria</taxon>
        <taxon>Hyphomicrobiales</taxon>
        <taxon>Stappiaceae</taxon>
        <taxon>Pannonibacter</taxon>
    </lineage>
</organism>
<keyword evidence="2" id="KW-1185">Reference proteome</keyword>
<gene>
    <name evidence="1" type="ORF">GWI72_01290</name>
</gene>
<comment type="caution">
    <text evidence="1">The sequence shown here is derived from an EMBL/GenBank/DDBJ whole genome shotgun (WGS) entry which is preliminary data.</text>
</comment>
<reference evidence="1 2" key="1">
    <citation type="submission" date="2020-01" db="EMBL/GenBank/DDBJ databases">
        <authorList>
            <person name="Peng S.Y."/>
            <person name="Li J."/>
            <person name="Wang M."/>
            <person name="Wang L."/>
            <person name="Wang C.Q."/>
            <person name="Wang J.R."/>
        </authorList>
    </citation>
    <scope>NUCLEOTIDE SEQUENCE [LARGE SCALE GENOMIC DNA]</scope>
    <source>
        <strain evidence="1 2">XCT-53</strain>
    </source>
</reference>
<dbReference type="RefSeq" id="WP_161675016.1">
    <property type="nucleotide sequence ID" value="NZ_JAABLP010000002.1"/>
</dbReference>
<name>A0A7X5EZC2_9HYPH</name>
<dbReference type="Proteomes" id="UP000586722">
    <property type="component" value="Unassembled WGS sequence"/>
</dbReference>
<dbReference type="EMBL" id="JAABLQ010000001">
    <property type="protein sequence ID" value="NBN76896.1"/>
    <property type="molecule type" value="Genomic_DNA"/>
</dbReference>